<evidence type="ECO:0000313" key="4">
    <source>
        <dbReference type="Proteomes" id="UP001055336"/>
    </source>
</evidence>
<dbReference type="EMBL" id="CP092488">
    <property type="protein sequence ID" value="UMB70887.1"/>
    <property type="molecule type" value="Genomic_DNA"/>
</dbReference>
<organism evidence="3 4">
    <name type="scientific">Mycobacterium paraterrae</name>
    <dbReference type="NCBI Taxonomy" id="577492"/>
    <lineage>
        <taxon>Bacteria</taxon>
        <taxon>Bacillati</taxon>
        <taxon>Actinomycetota</taxon>
        <taxon>Actinomycetes</taxon>
        <taxon>Mycobacteriales</taxon>
        <taxon>Mycobacteriaceae</taxon>
        <taxon>Mycobacterium</taxon>
    </lineage>
</organism>
<protein>
    <submittedName>
        <fullName evidence="3">Universal stress protein</fullName>
    </submittedName>
</protein>
<gene>
    <name evidence="3" type="ORF">MKK62_06250</name>
</gene>
<feature type="domain" description="UspA" evidence="2">
    <location>
        <begin position="10"/>
        <end position="149"/>
    </location>
</feature>
<evidence type="ECO:0000256" key="1">
    <source>
        <dbReference type="ARBA" id="ARBA00008791"/>
    </source>
</evidence>
<dbReference type="InterPro" id="IPR014729">
    <property type="entry name" value="Rossmann-like_a/b/a_fold"/>
</dbReference>
<accession>A0ABY3VQK5</accession>
<reference evidence="3" key="1">
    <citation type="submission" date="2022-08" db="EMBL/GenBank/DDBJ databases">
        <title>Whole genome sequencing of non-tuberculosis mycobacteria type-strains.</title>
        <authorList>
            <person name="Igarashi Y."/>
            <person name="Osugi A."/>
            <person name="Mitarai S."/>
        </authorList>
    </citation>
    <scope>NUCLEOTIDE SEQUENCE</scope>
    <source>
        <strain evidence="3">DSM 45127</strain>
    </source>
</reference>
<dbReference type="PRINTS" id="PR01438">
    <property type="entry name" value="UNVRSLSTRESS"/>
</dbReference>
<dbReference type="CDD" id="cd23944">
    <property type="entry name" value="USP_Rv2623_repeat1"/>
    <property type="match status" value="1"/>
</dbReference>
<keyword evidence="4" id="KW-1185">Reference proteome</keyword>
<dbReference type="PANTHER" id="PTHR46268:SF6">
    <property type="entry name" value="UNIVERSAL STRESS PROTEIN UP12"/>
    <property type="match status" value="1"/>
</dbReference>
<dbReference type="Proteomes" id="UP001055336">
    <property type="component" value="Chromosome"/>
</dbReference>
<dbReference type="InterPro" id="IPR006016">
    <property type="entry name" value="UspA"/>
</dbReference>
<dbReference type="PANTHER" id="PTHR46268">
    <property type="entry name" value="STRESS RESPONSE PROTEIN NHAX"/>
    <property type="match status" value="1"/>
</dbReference>
<dbReference type="InterPro" id="IPR006015">
    <property type="entry name" value="Universal_stress_UspA"/>
</dbReference>
<comment type="similarity">
    <text evidence="1">Belongs to the universal stress protein A family.</text>
</comment>
<evidence type="ECO:0000313" key="3">
    <source>
        <dbReference type="EMBL" id="UMB70887.1"/>
    </source>
</evidence>
<sequence>MVETTKRYGIIAGVDGSPESDAAVKWAALDAAIRNLPLTLVHVASPVDAVWAQAAELEETADEQRAKGRDLLNHASKIAQDALSDTAQVHINGELLSSAATVSTLVEQSKDAQLIVVGSRGRGALSRSILGSVSAGLIRHAHCPVALIRDSERQHAADGPVVVGIDGATSDLATAIAFDEASLRHADLVALHAWNDVDMNAIPGYDWSPTTAKEGGVLAKALSGLQQRFPDVPVHNRLVKNRAAHALVDASESAQLVVVGTHGSGALAGMLLGSVSNAVVQAVRAPVIVACSS</sequence>
<dbReference type="SUPFAM" id="SSF52402">
    <property type="entry name" value="Adenine nucleotide alpha hydrolases-like"/>
    <property type="match status" value="2"/>
</dbReference>
<dbReference type="Gene3D" id="3.40.50.620">
    <property type="entry name" value="HUPs"/>
    <property type="match status" value="2"/>
</dbReference>
<proteinExistence type="inferred from homology"/>
<name>A0ABY3VQK5_9MYCO</name>
<dbReference type="RefSeq" id="WP_240262645.1">
    <property type="nucleotide sequence ID" value="NZ_CP092488.2"/>
</dbReference>
<dbReference type="Pfam" id="PF00582">
    <property type="entry name" value="Usp"/>
    <property type="match status" value="2"/>
</dbReference>
<feature type="domain" description="UspA" evidence="2">
    <location>
        <begin position="161"/>
        <end position="289"/>
    </location>
</feature>
<evidence type="ECO:0000259" key="2">
    <source>
        <dbReference type="Pfam" id="PF00582"/>
    </source>
</evidence>